<evidence type="ECO:0000313" key="1">
    <source>
        <dbReference type="EMBL" id="MBD2529183.1"/>
    </source>
</evidence>
<organism evidence="1 2">
    <name type="scientific">Nostoc flagelliforme FACHB-838</name>
    <dbReference type="NCBI Taxonomy" id="2692904"/>
    <lineage>
        <taxon>Bacteria</taxon>
        <taxon>Bacillati</taxon>
        <taxon>Cyanobacteriota</taxon>
        <taxon>Cyanophyceae</taxon>
        <taxon>Nostocales</taxon>
        <taxon>Nostocaceae</taxon>
        <taxon>Nostoc</taxon>
    </lineage>
</organism>
<keyword evidence="2" id="KW-1185">Reference proteome</keyword>
<gene>
    <name evidence="1" type="ORF">H6G97_06200</name>
</gene>
<protein>
    <submittedName>
        <fullName evidence="1">Uncharacterized protein</fullName>
    </submittedName>
</protein>
<dbReference type="EMBL" id="JACJSI010000007">
    <property type="protein sequence ID" value="MBD2529183.1"/>
    <property type="molecule type" value="Genomic_DNA"/>
</dbReference>
<sequence>MLYWTYEKNDNYFDVQKVSQLAQLDWSRRNSIWENNIVRKSTNSDYEVQNRPTAIVEAVKIVKIILGWI</sequence>
<name>A0ABR8DLE6_9NOSO</name>
<reference evidence="1 2" key="1">
    <citation type="journal article" date="2020" name="ISME J.">
        <title>Comparative genomics reveals insights into cyanobacterial evolution and habitat adaptation.</title>
        <authorList>
            <person name="Chen M.Y."/>
            <person name="Teng W.K."/>
            <person name="Zhao L."/>
            <person name="Hu C.X."/>
            <person name="Zhou Y.K."/>
            <person name="Han B.P."/>
            <person name="Song L.R."/>
            <person name="Shu W.S."/>
        </authorList>
    </citation>
    <scope>NUCLEOTIDE SEQUENCE [LARGE SCALE GENOMIC DNA]</scope>
    <source>
        <strain evidence="1 2">FACHB-838</strain>
    </source>
</reference>
<proteinExistence type="predicted"/>
<comment type="caution">
    <text evidence="1">The sequence shown here is derived from an EMBL/GenBank/DDBJ whole genome shotgun (WGS) entry which is preliminary data.</text>
</comment>
<accession>A0ABR8DLE6</accession>
<dbReference type="InterPro" id="IPR017642">
    <property type="entry name" value="DNA_S_mod_DndB"/>
</dbReference>
<evidence type="ECO:0000313" key="2">
    <source>
        <dbReference type="Proteomes" id="UP000623440"/>
    </source>
</evidence>
<dbReference type="Pfam" id="PF14072">
    <property type="entry name" value="DndB"/>
    <property type="match status" value="1"/>
</dbReference>
<dbReference type="Proteomes" id="UP000623440">
    <property type="component" value="Unassembled WGS sequence"/>
</dbReference>